<dbReference type="PIRSF" id="PIRSF038994">
    <property type="entry name" value="NagA"/>
    <property type="match status" value="1"/>
</dbReference>
<dbReference type="EC" id="3.5.1.25" evidence="10"/>
<feature type="domain" description="Amidohydrolase-related" evidence="9">
    <location>
        <begin position="57"/>
        <end position="361"/>
    </location>
</feature>
<keyword evidence="4 5" id="KW-0119">Carbohydrate metabolism</keyword>
<sequence>MYALKNCQIFTSEEILTHKFLVIKGDKIAKILDEDDIEELDNLFPDIQIIDLEGYNIAPALIDAQIYGGGGNLYNSKTTEETIHNTYLEIRRAGTTHFQITLSSTPLDKILEAIEVAKNYLKNGGQGLAGLHIEGPFFSFPKRGAHVAAFIRKPSIEELTSIIEACKGLPTYMTVAPEEFTNEQLDLLLQSDIKIAAGHSSATYQQAKYAFNKGIKRVTHLFNAMSAFQGREPGLVGATYDSDVWASIIPDGIHVDFTSVKISKKIMGKRLFIITDAVTNDVSGDYKFIHAGTHYTDTKGTLSGSALTMLQAVKNCVEKVDIPLPEALRMASTYPAEVLGLEHSLGKIQKDYQANFFIFDDSLQIKGLIENGCLEWF</sequence>
<feature type="binding site" evidence="8">
    <location>
        <position position="220"/>
    </location>
    <ligand>
        <name>Zn(2+)</name>
        <dbReference type="ChEBI" id="CHEBI:29105"/>
    </ligand>
</feature>
<comment type="similarity">
    <text evidence="1 5">Belongs to the metallo-dependent hydrolases superfamily. NagA family.</text>
</comment>
<dbReference type="InterPro" id="IPR011059">
    <property type="entry name" value="Metal-dep_hydrolase_composite"/>
</dbReference>
<dbReference type="EMBL" id="JACHKT010000031">
    <property type="protein sequence ID" value="MBB6004881.1"/>
    <property type="molecule type" value="Genomic_DNA"/>
</dbReference>
<dbReference type="InterPro" id="IPR006680">
    <property type="entry name" value="Amidohydro-rel"/>
</dbReference>
<evidence type="ECO:0000256" key="1">
    <source>
        <dbReference type="ARBA" id="ARBA00010716"/>
    </source>
</evidence>
<gene>
    <name evidence="10" type="ORF">HNP25_003551</name>
</gene>
<name>A0A841EZF0_9BACT</name>
<reference evidence="10 11" key="1">
    <citation type="submission" date="2020-08" db="EMBL/GenBank/DDBJ databases">
        <title>Functional genomics of gut bacteria from endangered species of beetles.</title>
        <authorList>
            <person name="Carlos-Shanley C."/>
        </authorList>
    </citation>
    <scope>NUCLEOTIDE SEQUENCE [LARGE SCALE GENOMIC DNA]</scope>
    <source>
        <strain evidence="10 11">S00070</strain>
    </source>
</reference>
<dbReference type="Gene3D" id="2.30.40.10">
    <property type="entry name" value="Urease, subunit C, domain 1"/>
    <property type="match status" value="1"/>
</dbReference>
<dbReference type="Gene3D" id="3.20.20.140">
    <property type="entry name" value="Metal-dependent hydrolases"/>
    <property type="match status" value="1"/>
</dbReference>
<dbReference type="PANTHER" id="PTHR11113">
    <property type="entry name" value="N-ACETYLGLUCOSAMINE-6-PHOSPHATE DEACETYLASE"/>
    <property type="match status" value="1"/>
</dbReference>
<comment type="cofactor">
    <cofactor evidence="8">
        <name>a divalent metal cation</name>
        <dbReference type="ChEBI" id="CHEBI:60240"/>
    </cofactor>
    <text evidence="8">Binds 1 divalent metal cation per subunit.</text>
</comment>
<comment type="caution">
    <text evidence="10">The sequence shown here is derived from an EMBL/GenBank/DDBJ whole genome shotgun (WGS) entry which is preliminary data.</text>
</comment>
<feature type="binding site" evidence="8">
    <location>
        <position position="134"/>
    </location>
    <ligand>
        <name>Zn(2+)</name>
        <dbReference type="ChEBI" id="CHEBI:29105"/>
    </ligand>
</feature>
<keyword evidence="3 5" id="KW-0378">Hydrolase</keyword>
<dbReference type="InterPro" id="IPR003764">
    <property type="entry name" value="GlcNAc_6-P_deAcase"/>
</dbReference>
<protein>
    <submittedName>
        <fullName evidence="10">N-acetylglucosamine-6-phosphate deacetylase</fullName>
        <ecNumber evidence="10">3.5.1.25</ecNumber>
    </submittedName>
</protein>
<evidence type="ECO:0000256" key="7">
    <source>
        <dbReference type="PIRSR" id="PIRSR038994-2"/>
    </source>
</evidence>
<feature type="binding site" evidence="7">
    <location>
        <begin position="302"/>
        <end position="304"/>
    </location>
    <ligand>
        <name>substrate</name>
    </ligand>
</feature>
<dbReference type="SUPFAM" id="SSF51338">
    <property type="entry name" value="Composite domain of metallo-dependent hydrolases"/>
    <property type="match status" value="1"/>
</dbReference>
<evidence type="ECO:0000256" key="2">
    <source>
        <dbReference type="ARBA" id="ARBA00022723"/>
    </source>
</evidence>
<feature type="binding site" evidence="7">
    <location>
        <position position="254"/>
    </location>
    <ligand>
        <name>substrate</name>
    </ligand>
</feature>
<feature type="binding site" evidence="7">
    <location>
        <position position="145"/>
    </location>
    <ligand>
        <name>substrate</name>
    </ligand>
</feature>
<evidence type="ECO:0000256" key="5">
    <source>
        <dbReference type="PIRNR" id="PIRNR038994"/>
    </source>
</evidence>
<dbReference type="GO" id="GO:0046872">
    <property type="term" value="F:metal ion binding"/>
    <property type="evidence" value="ECO:0007669"/>
    <property type="project" value="UniProtKB-KW"/>
</dbReference>
<evidence type="ECO:0000256" key="8">
    <source>
        <dbReference type="PIRSR" id="PIRSR038994-3"/>
    </source>
</evidence>
<dbReference type="NCBIfam" id="TIGR00221">
    <property type="entry name" value="nagA"/>
    <property type="match status" value="1"/>
</dbReference>
<dbReference type="RefSeq" id="WP_184136206.1">
    <property type="nucleotide sequence ID" value="NZ_JACHKT010000031.1"/>
</dbReference>
<evidence type="ECO:0000259" key="9">
    <source>
        <dbReference type="Pfam" id="PF01979"/>
    </source>
</evidence>
<evidence type="ECO:0000256" key="6">
    <source>
        <dbReference type="PIRSR" id="PIRSR038994-1"/>
    </source>
</evidence>
<evidence type="ECO:0000256" key="4">
    <source>
        <dbReference type="ARBA" id="ARBA00023277"/>
    </source>
</evidence>
<keyword evidence="2 8" id="KW-0479">Metal-binding</keyword>
<dbReference type="SUPFAM" id="SSF51556">
    <property type="entry name" value="Metallo-dependent hydrolases"/>
    <property type="match status" value="1"/>
</dbReference>
<dbReference type="PANTHER" id="PTHR11113:SF14">
    <property type="entry name" value="N-ACETYLGLUCOSAMINE-6-PHOSPHATE DEACETYLASE"/>
    <property type="match status" value="1"/>
</dbReference>
<dbReference type="Pfam" id="PF01979">
    <property type="entry name" value="Amidohydro_1"/>
    <property type="match status" value="1"/>
</dbReference>
<organism evidence="10 11">
    <name type="scientific">Arcicella rosea</name>
    <dbReference type="NCBI Taxonomy" id="502909"/>
    <lineage>
        <taxon>Bacteria</taxon>
        <taxon>Pseudomonadati</taxon>
        <taxon>Bacteroidota</taxon>
        <taxon>Cytophagia</taxon>
        <taxon>Cytophagales</taxon>
        <taxon>Flectobacillaceae</taxon>
        <taxon>Arcicella</taxon>
    </lineage>
</organism>
<feature type="active site" description="Proton donor/acceptor" evidence="6">
    <location>
        <position position="276"/>
    </location>
</feature>
<keyword evidence="11" id="KW-1185">Reference proteome</keyword>
<accession>A0A841EZF0</accession>
<dbReference type="Proteomes" id="UP000524404">
    <property type="component" value="Unassembled WGS sequence"/>
</dbReference>
<feature type="binding site" evidence="7">
    <location>
        <begin position="223"/>
        <end position="224"/>
    </location>
    <ligand>
        <name>substrate</name>
    </ligand>
</feature>
<proteinExistence type="inferred from homology"/>
<dbReference type="AlphaFoldDB" id="A0A841EZF0"/>
<dbReference type="GO" id="GO:0008448">
    <property type="term" value="F:N-acetylglucosamine-6-phosphate deacetylase activity"/>
    <property type="evidence" value="ECO:0007669"/>
    <property type="project" value="UniProtKB-EC"/>
</dbReference>
<evidence type="ECO:0000313" key="11">
    <source>
        <dbReference type="Proteomes" id="UP000524404"/>
    </source>
</evidence>
<feature type="binding site" evidence="8">
    <location>
        <position position="199"/>
    </location>
    <ligand>
        <name>Zn(2+)</name>
        <dbReference type="ChEBI" id="CHEBI:29105"/>
    </ligand>
</feature>
<dbReference type="GO" id="GO:0006046">
    <property type="term" value="P:N-acetylglucosamine catabolic process"/>
    <property type="evidence" value="ECO:0007669"/>
    <property type="project" value="TreeGrafter"/>
</dbReference>
<dbReference type="InterPro" id="IPR032466">
    <property type="entry name" value="Metal_Hydrolase"/>
</dbReference>
<feature type="binding site" evidence="7">
    <location>
        <position position="231"/>
    </location>
    <ligand>
        <name>substrate</name>
    </ligand>
</feature>
<evidence type="ECO:0000313" key="10">
    <source>
        <dbReference type="EMBL" id="MBB6004881.1"/>
    </source>
</evidence>
<evidence type="ECO:0000256" key="3">
    <source>
        <dbReference type="ARBA" id="ARBA00022801"/>
    </source>
</evidence>